<dbReference type="AlphaFoldDB" id="A0A9R1XXF1"/>
<dbReference type="EMBL" id="NBSK02000001">
    <property type="protein sequence ID" value="KAJ0227134.1"/>
    <property type="molecule type" value="Genomic_DNA"/>
</dbReference>
<comment type="caution">
    <text evidence="1">The sequence shown here is derived from an EMBL/GenBank/DDBJ whole genome shotgun (WGS) entry which is preliminary data.</text>
</comment>
<gene>
    <name evidence="1" type="ORF">LSAT_V11C100007180</name>
</gene>
<organism evidence="1 2">
    <name type="scientific">Lactuca sativa</name>
    <name type="common">Garden lettuce</name>
    <dbReference type="NCBI Taxonomy" id="4236"/>
    <lineage>
        <taxon>Eukaryota</taxon>
        <taxon>Viridiplantae</taxon>
        <taxon>Streptophyta</taxon>
        <taxon>Embryophyta</taxon>
        <taxon>Tracheophyta</taxon>
        <taxon>Spermatophyta</taxon>
        <taxon>Magnoliopsida</taxon>
        <taxon>eudicotyledons</taxon>
        <taxon>Gunneridae</taxon>
        <taxon>Pentapetalae</taxon>
        <taxon>asterids</taxon>
        <taxon>campanulids</taxon>
        <taxon>Asterales</taxon>
        <taxon>Asteraceae</taxon>
        <taxon>Cichorioideae</taxon>
        <taxon>Cichorieae</taxon>
        <taxon>Lactucinae</taxon>
        <taxon>Lactuca</taxon>
    </lineage>
</organism>
<dbReference type="Proteomes" id="UP000235145">
    <property type="component" value="Unassembled WGS sequence"/>
</dbReference>
<evidence type="ECO:0000313" key="1">
    <source>
        <dbReference type="EMBL" id="KAJ0227134.1"/>
    </source>
</evidence>
<reference evidence="1 2" key="1">
    <citation type="journal article" date="2017" name="Nat. Commun.">
        <title>Genome assembly with in vitro proximity ligation data and whole-genome triplication in lettuce.</title>
        <authorList>
            <person name="Reyes-Chin-Wo S."/>
            <person name="Wang Z."/>
            <person name="Yang X."/>
            <person name="Kozik A."/>
            <person name="Arikit S."/>
            <person name="Song C."/>
            <person name="Xia L."/>
            <person name="Froenicke L."/>
            <person name="Lavelle D.O."/>
            <person name="Truco M.J."/>
            <person name="Xia R."/>
            <person name="Zhu S."/>
            <person name="Xu C."/>
            <person name="Xu H."/>
            <person name="Xu X."/>
            <person name="Cox K."/>
            <person name="Korf I."/>
            <person name="Meyers B.C."/>
            <person name="Michelmore R.W."/>
        </authorList>
    </citation>
    <scope>NUCLEOTIDE SEQUENCE [LARGE SCALE GENOMIC DNA]</scope>
    <source>
        <strain evidence="2">cv. Salinas</strain>
        <tissue evidence="1">Seedlings</tissue>
    </source>
</reference>
<proteinExistence type="predicted"/>
<protein>
    <submittedName>
        <fullName evidence="1">Uncharacterized protein</fullName>
    </submittedName>
</protein>
<name>A0A9R1XXF1_LACSA</name>
<accession>A0A9R1XXF1</accession>
<sequence length="111" mass="12544">MDLHYSINHLDEAQVITKEDKFIVTSRRPQPPNCHPQPPVSSYLPALPLVKFVGTARNEAAEANGATPATTDVAIMEPSLLIVAVERISRSRQIFLHILHILYIRFQILQY</sequence>
<evidence type="ECO:0000313" key="2">
    <source>
        <dbReference type="Proteomes" id="UP000235145"/>
    </source>
</evidence>
<keyword evidence="2" id="KW-1185">Reference proteome</keyword>